<gene>
    <name evidence="2" type="ORF">GE061_005775</name>
</gene>
<organism evidence="2 3">
    <name type="scientific">Apolygus lucorum</name>
    <name type="common">Small green plant bug</name>
    <name type="synonym">Lygocoris lucorum</name>
    <dbReference type="NCBI Taxonomy" id="248454"/>
    <lineage>
        <taxon>Eukaryota</taxon>
        <taxon>Metazoa</taxon>
        <taxon>Ecdysozoa</taxon>
        <taxon>Arthropoda</taxon>
        <taxon>Hexapoda</taxon>
        <taxon>Insecta</taxon>
        <taxon>Pterygota</taxon>
        <taxon>Neoptera</taxon>
        <taxon>Paraneoptera</taxon>
        <taxon>Hemiptera</taxon>
        <taxon>Heteroptera</taxon>
        <taxon>Panheteroptera</taxon>
        <taxon>Cimicomorpha</taxon>
        <taxon>Miridae</taxon>
        <taxon>Mirini</taxon>
        <taxon>Apolygus</taxon>
    </lineage>
</organism>
<feature type="region of interest" description="Disordered" evidence="1">
    <location>
        <begin position="151"/>
        <end position="191"/>
    </location>
</feature>
<dbReference type="AlphaFoldDB" id="A0A8S9WX78"/>
<dbReference type="EMBL" id="WIXP02000013">
    <property type="protein sequence ID" value="KAF6201327.1"/>
    <property type="molecule type" value="Genomic_DNA"/>
</dbReference>
<accession>A0A8S9WX78</accession>
<feature type="compositionally biased region" description="Low complexity" evidence="1">
    <location>
        <begin position="54"/>
        <end position="65"/>
    </location>
</feature>
<comment type="caution">
    <text evidence="2">The sequence shown here is derived from an EMBL/GenBank/DDBJ whole genome shotgun (WGS) entry which is preliminary data.</text>
</comment>
<sequence>MNSLEIPSADGAGGDGRRELSLRNRVVTVQAPISTDEVLGATEIDRHSNRSSRKSGCSSSGTGSTLRRRDVEQLRLEFQREDAEARERFLQEWEASEAVRQVERERRLLALERVASNGKYLKKNVRKLGLELRRSLRFAYEFQQDVSRRLGDDNGDWKDGGRRWDGPTDEARVRNRRERPCNEKRVETPPH</sequence>
<proteinExistence type="predicted"/>
<keyword evidence="3" id="KW-1185">Reference proteome</keyword>
<feature type="region of interest" description="Disordered" evidence="1">
    <location>
        <begin position="37"/>
        <end position="66"/>
    </location>
</feature>
<protein>
    <submittedName>
        <fullName evidence="2">Uncharacterized protein</fullName>
    </submittedName>
</protein>
<evidence type="ECO:0000256" key="1">
    <source>
        <dbReference type="SAM" id="MobiDB-lite"/>
    </source>
</evidence>
<evidence type="ECO:0000313" key="2">
    <source>
        <dbReference type="EMBL" id="KAF6201327.1"/>
    </source>
</evidence>
<reference evidence="2" key="1">
    <citation type="journal article" date="2021" name="Mol. Ecol. Resour.">
        <title>Apolygus lucorum genome provides insights into omnivorousness and mesophyll feeding.</title>
        <authorList>
            <person name="Liu Y."/>
            <person name="Liu H."/>
            <person name="Wang H."/>
            <person name="Huang T."/>
            <person name="Liu B."/>
            <person name="Yang B."/>
            <person name="Yin L."/>
            <person name="Li B."/>
            <person name="Zhang Y."/>
            <person name="Zhang S."/>
            <person name="Jiang F."/>
            <person name="Zhang X."/>
            <person name="Ren Y."/>
            <person name="Wang B."/>
            <person name="Wang S."/>
            <person name="Lu Y."/>
            <person name="Wu K."/>
            <person name="Fan W."/>
            <person name="Wang G."/>
        </authorList>
    </citation>
    <scope>NUCLEOTIDE SEQUENCE</scope>
    <source>
        <strain evidence="2">12Hb</strain>
    </source>
</reference>
<evidence type="ECO:0000313" key="3">
    <source>
        <dbReference type="Proteomes" id="UP000466442"/>
    </source>
</evidence>
<dbReference type="Proteomes" id="UP000466442">
    <property type="component" value="Unassembled WGS sequence"/>
</dbReference>
<name>A0A8S9WX78_APOLU</name>